<dbReference type="OrthoDB" id="4136894at2759"/>
<dbReference type="InterPro" id="IPR019716">
    <property type="entry name" value="Ribosomal_mL53"/>
</dbReference>
<dbReference type="GO" id="GO:0005762">
    <property type="term" value="C:mitochondrial large ribosomal subunit"/>
    <property type="evidence" value="ECO:0007669"/>
    <property type="project" value="TreeGrafter"/>
</dbReference>
<name>A0A9P7ZNJ0_9HYPO</name>
<proteinExistence type="inferred from homology"/>
<accession>A0A9P7ZNJ0</accession>
<evidence type="ECO:0000313" key="8">
    <source>
        <dbReference type="Proteomes" id="UP000887229"/>
    </source>
</evidence>
<keyword evidence="5" id="KW-0687">Ribonucleoprotein</keyword>
<dbReference type="GO" id="GO:0003735">
    <property type="term" value="F:structural constituent of ribosome"/>
    <property type="evidence" value="ECO:0007669"/>
    <property type="project" value="TreeGrafter"/>
</dbReference>
<dbReference type="PANTHER" id="PTHR28236">
    <property type="entry name" value="54S RIBOSOMAL PROTEIN L44, MITOCHONDRIAL"/>
    <property type="match status" value="1"/>
</dbReference>
<dbReference type="FunFam" id="3.40.30.10:FF:000260">
    <property type="entry name" value="Mitochondrial ribosomal protein L44"/>
    <property type="match status" value="1"/>
</dbReference>
<organism evidence="7 8">
    <name type="scientific">Emericellopsis atlantica</name>
    <dbReference type="NCBI Taxonomy" id="2614577"/>
    <lineage>
        <taxon>Eukaryota</taxon>
        <taxon>Fungi</taxon>
        <taxon>Dikarya</taxon>
        <taxon>Ascomycota</taxon>
        <taxon>Pezizomycotina</taxon>
        <taxon>Sordariomycetes</taxon>
        <taxon>Hypocreomycetidae</taxon>
        <taxon>Hypocreales</taxon>
        <taxon>Bionectriaceae</taxon>
        <taxon>Emericellopsis</taxon>
    </lineage>
</organism>
<evidence type="ECO:0000256" key="5">
    <source>
        <dbReference type="ARBA" id="ARBA00023274"/>
    </source>
</evidence>
<dbReference type="AlphaFoldDB" id="A0A9P7ZNJ0"/>
<keyword evidence="8" id="KW-1185">Reference proteome</keyword>
<sequence length="97" mass="10824">MITKFMTEVTAKFNPFSPCAKPARLFLTQLPPNARANGMKITSTLLPKGATEPSSVYVKFKDGQEMNFACDKTNIIGLTNECDRHSRALQKKDDLQD</sequence>
<evidence type="ECO:0000256" key="4">
    <source>
        <dbReference type="ARBA" id="ARBA00023128"/>
    </source>
</evidence>
<evidence type="ECO:0000256" key="1">
    <source>
        <dbReference type="ARBA" id="ARBA00004173"/>
    </source>
</evidence>
<keyword evidence="3 7" id="KW-0689">Ribosomal protein</keyword>
<evidence type="ECO:0000256" key="3">
    <source>
        <dbReference type="ARBA" id="ARBA00022980"/>
    </source>
</evidence>
<dbReference type="Pfam" id="PF10780">
    <property type="entry name" value="MRP_L53"/>
    <property type="match status" value="1"/>
</dbReference>
<gene>
    <name evidence="7" type="ORF">F5Z01DRAFT_673535</name>
</gene>
<dbReference type="EMBL" id="MU251252">
    <property type="protein sequence ID" value="KAG9254987.1"/>
    <property type="molecule type" value="Genomic_DNA"/>
</dbReference>
<reference evidence="7" key="1">
    <citation type="journal article" date="2021" name="IMA Fungus">
        <title>Genomic characterization of three marine fungi, including Emericellopsis atlantica sp. nov. with signatures of a generalist lifestyle and marine biomass degradation.</title>
        <authorList>
            <person name="Hagestad O.C."/>
            <person name="Hou L."/>
            <person name="Andersen J.H."/>
            <person name="Hansen E.H."/>
            <person name="Altermark B."/>
            <person name="Li C."/>
            <person name="Kuhnert E."/>
            <person name="Cox R.J."/>
            <person name="Crous P.W."/>
            <person name="Spatafora J.W."/>
            <person name="Lail K."/>
            <person name="Amirebrahimi M."/>
            <person name="Lipzen A."/>
            <person name="Pangilinan J."/>
            <person name="Andreopoulos W."/>
            <person name="Hayes R.D."/>
            <person name="Ng V."/>
            <person name="Grigoriev I.V."/>
            <person name="Jackson S.A."/>
            <person name="Sutton T.D.S."/>
            <person name="Dobson A.D.W."/>
            <person name="Rama T."/>
        </authorList>
    </citation>
    <scope>NUCLEOTIDE SEQUENCE</scope>
    <source>
        <strain evidence="7">TS7</strain>
    </source>
</reference>
<dbReference type="GeneID" id="70295851"/>
<dbReference type="PANTHER" id="PTHR28236:SF1">
    <property type="entry name" value="LARGE RIBOSOMAL SUBUNIT PROTEIN ML53"/>
    <property type="match status" value="1"/>
</dbReference>
<dbReference type="Gene3D" id="3.40.30.10">
    <property type="entry name" value="Glutaredoxin"/>
    <property type="match status" value="1"/>
</dbReference>
<dbReference type="InterPro" id="IPR042776">
    <property type="entry name" value="Ribosomal_mL53_fung"/>
</dbReference>
<dbReference type="RefSeq" id="XP_046118911.1">
    <property type="nucleotide sequence ID" value="XM_046264948.1"/>
</dbReference>
<evidence type="ECO:0000313" key="7">
    <source>
        <dbReference type="EMBL" id="KAG9254987.1"/>
    </source>
</evidence>
<evidence type="ECO:0000256" key="6">
    <source>
        <dbReference type="ARBA" id="ARBA00035180"/>
    </source>
</evidence>
<comment type="similarity">
    <text evidence="2">Belongs to the mitochondrion-specific ribosomal protein mL53 family.</text>
</comment>
<protein>
    <recommendedName>
        <fullName evidence="6">Large ribosomal subunit protein mL53</fullName>
    </recommendedName>
</protein>
<dbReference type="Proteomes" id="UP000887229">
    <property type="component" value="Unassembled WGS sequence"/>
</dbReference>
<keyword evidence="4" id="KW-0496">Mitochondrion</keyword>
<comment type="caution">
    <text evidence="7">The sequence shown here is derived from an EMBL/GenBank/DDBJ whole genome shotgun (WGS) entry which is preliminary data.</text>
</comment>
<comment type="subcellular location">
    <subcellularLocation>
        <location evidence="1">Mitochondrion</location>
    </subcellularLocation>
</comment>
<evidence type="ECO:0000256" key="2">
    <source>
        <dbReference type="ARBA" id="ARBA00005557"/>
    </source>
</evidence>